<protein>
    <submittedName>
        <fullName evidence="1">Uncharacterized protein</fullName>
    </submittedName>
</protein>
<dbReference type="GeneID" id="9938356"/>
<dbReference type="AlphaFoldDB" id="A0A1S0UAR7"/>
<dbReference type="RefSeq" id="XP_003136577.1">
    <property type="nucleotide sequence ID" value="XM_003136529.1"/>
</dbReference>
<dbReference type="KEGG" id="loa:LOAG_00989"/>
<gene>
    <name evidence="1" type="ORF">LOAG_00989</name>
</gene>
<accession>A0A1S0UAR7</accession>
<dbReference type="EMBL" id="JH712164">
    <property type="protein sequence ID" value="EFO27497.1"/>
    <property type="molecule type" value="Genomic_DNA"/>
</dbReference>
<dbReference type="CTD" id="9938356"/>
<organism evidence="1">
    <name type="scientific">Loa loa</name>
    <name type="common">Eye worm</name>
    <name type="synonym">Filaria loa</name>
    <dbReference type="NCBI Taxonomy" id="7209"/>
    <lineage>
        <taxon>Eukaryota</taxon>
        <taxon>Metazoa</taxon>
        <taxon>Ecdysozoa</taxon>
        <taxon>Nematoda</taxon>
        <taxon>Chromadorea</taxon>
        <taxon>Rhabditida</taxon>
        <taxon>Spirurina</taxon>
        <taxon>Spiruromorpha</taxon>
        <taxon>Filarioidea</taxon>
        <taxon>Onchocercidae</taxon>
        <taxon>Loa</taxon>
    </lineage>
</organism>
<evidence type="ECO:0000313" key="1">
    <source>
        <dbReference type="EMBL" id="EFO27497.1"/>
    </source>
</evidence>
<reference evidence="1" key="1">
    <citation type="submission" date="2012-04" db="EMBL/GenBank/DDBJ databases">
        <title>The Genome Sequence of Loa loa.</title>
        <authorList>
            <consortium name="The Broad Institute Genome Sequencing Platform"/>
            <consortium name="Broad Institute Genome Sequencing Center for Infectious Disease"/>
            <person name="Nutman T.B."/>
            <person name="Fink D.L."/>
            <person name="Russ C."/>
            <person name="Young S."/>
            <person name="Zeng Q."/>
            <person name="Gargeya S."/>
            <person name="Alvarado L."/>
            <person name="Berlin A."/>
            <person name="Chapman S.B."/>
            <person name="Chen Z."/>
            <person name="Freedman E."/>
            <person name="Gellesch M."/>
            <person name="Goldberg J."/>
            <person name="Griggs A."/>
            <person name="Gujja S."/>
            <person name="Heilman E.R."/>
            <person name="Heiman D."/>
            <person name="Howarth C."/>
            <person name="Mehta T."/>
            <person name="Neiman D."/>
            <person name="Pearson M."/>
            <person name="Roberts A."/>
            <person name="Saif S."/>
            <person name="Shea T."/>
            <person name="Shenoy N."/>
            <person name="Sisk P."/>
            <person name="Stolte C."/>
            <person name="Sykes S."/>
            <person name="White J."/>
            <person name="Yandava C."/>
            <person name="Haas B."/>
            <person name="Henn M.R."/>
            <person name="Nusbaum C."/>
            <person name="Birren B."/>
        </authorList>
    </citation>
    <scope>NUCLEOTIDE SEQUENCE [LARGE SCALE GENOMIC DNA]</scope>
</reference>
<dbReference type="InParanoid" id="A0A1S0UAR7"/>
<sequence length="126" mass="14161">MIKLKCFKVLTCVHHVQCGDDGTDHFVSLQKARTVRSGPFGSLNDCAYNCTPAIAYIENSLGSYNKYHVKYMFSFPSEKRKENGCCQSTCRDWSDISDGVSSSVLGSQKSANILLYMTQFFKLFKS</sequence>
<name>A0A1S0UAR7_LOALO</name>
<proteinExistence type="predicted"/>